<dbReference type="Ensembl" id="ENSSAUT00010043971.1">
    <property type="protein sequence ID" value="ENSSAUP00010041764.1"/>
    <property type="gene ID" value="ENSSAUG00010017582.1"/>
</dbReference>
<reference evidence="6" key="2">
    <citation type="submission" date="2025-08" db="UniProtKB">
        <authorList>
            <consortium name="Ensembl"/>
        </authorList>
    </citation>
    <scope>IDENTIFICATION</scope>
</reference>
<dbReference type="InterPro" id="IPR047056">
    <property type="entry name" value="Whirlin_HN-like_dom1"/>
</dbReference>
<evidence type="ECO:0000256" key="2">
    <source>
        <dbReference type="ARBA" id="ARBA00022737"/>
    </source>
</evidence>
<dbReference type="SMART" id="SM00228">
    <property type="entry name" value="PDZ"/>
    <property type="match status" value="3"/>
</dbReference>
<dbReference type="GeneTree" id="ENSGT00950000183002"/>
<keyword evidence="7" id="KW-1185">Reference proteome</keyword>
<evidence type="ECO:0000256" key="1">
    <source>
        <dbReference type="ARBA" id="ARBA00004316"/>
    </source>
</evidence>
<feature type="region of interest" description="Disordered" evidence="4">
    <location>
        <begin position="756"/>
        <end position="785"/>
    </location>
</feature>
<dbReference type="FunFam" id="2.30.42.10:FF:000087">
    <property type="entry name" value="Whirlin a"/>
    <property type="match status" value="1"/>
</dbReference>
<evidence type="ECO:0000256" key="3">
    <source>
        <dbReference type="ARBA" id="ARBA00023273"/>
    </source>
</evidence>
<evidence type="ECO:0000256" key="4">
    <source>
        <dbReference type="SAM" id="MobiDB-lite"/>
    </source>
</evidence>
<accession>A0A671WSP7</accession>
<dbReference type="CDD" id="cd06740">
    <property type="entry name" value="PDZ1_FL-whirlin"/>
    <property type="match status" value="1"/>
</dbReference>
<dbReference type="Gene3D" id="2.30.42.10">
    <property type="match status" value="3"/>
</dbReference>
<dbReference type="AlphaFoldDB" id="A0A671WSP7"/>
<dbReference type="CDD" id="cd06741">
    <property type="entry name" value="PDZ2_FL-whirlin"/>
    <property type="match status" value="1"/>
</dbReference>
<dbReference type="CDD" id="cd06742">
    <property type="entry name" value="PDZ3_FL-whirlin-like"/>
    <property type="match status" value="1"/>
</dbReference>
<feature type="domain" description="PDZ" evidence="5">
    <location>
        <begin position="903"/>
        <end position="974"/>
    </location>
</feature>
<proteinExistence type="predicted"/>
<reference evidence="6" key="3">
    <citation type="submission" date="2025-09" db="UniProtKB">
        <authorList>
            <consortium name="Ensembl"/>
        </authorList>
    </citation>
    <scope>IDENTIFICATION</scope>
</reference>
<dbReference type="PANTHER" id="PTHR23116:SF37">
    <property type="entry name" value="WHIRLIN"/>
    <property type="match status" value="1"/>
</dbReference>
<dbReference type="Proteomes" id="UP000472265">
    <property type="component" value="Chromosome 5"/>
</dbReference>
<dbReference type="Pfam" id="PF00595">
    <property type="entry name" value="PDZ"/>
    <property type="match status" value="3"/>
</dbReference>
<dbReference type="InterPro" id="IPR001478">
    <property type="entry name" value="PDZ"/>
</dbReference>
<dbReference type="InterPro" id="IPR051844">
    <property type="entry name" value="USH2_Complex_Protein"/>
</dbReference>
<feature type="compositionally biased region" description="Pro residues" evidence="4">
    <location>
        <begin position="774"/>
        <end position="785"/>
    </location>
</feature>
<dbReference type="GO" id="GO:0005929">
    <property type="term" value="C:cilium"/>
    <property type="evidence" value="ECO:0007669"/>
    <property type="project" value="TreeGrafter"/>
</dbReference>
<dbReference type="OMA" id="GHQNSPN"/>
<dbReference type="SUPFAM" id="SSF50156">
    <property type="entry name" value="PDZ domain-like"/>
    <property type="match status" value="3"/>
</dbReference>
<feature type="region of interest" description="Disordered" evidence="4">
    <location>
        <begin position="1"/>
        <end position="22"/>
    </location>
</feature>
<dbReference type="GO" id="GO:0007605">
    <property type="term" value="P:sensory perception of sound"/>
    <property type="evidence" value="ECO:0007669"/>
    <property type="project" value="TreeGrafter"/>
</dbReference>
<keyword evidence="2" id="KW-0677">Repeat</keyword>
<evidence type="ECO:0000313" key="6">
    <source>
        <dbReference type="Ensembl" id="ENSSAUP00010041764.1"/>
    </source>
</evidence>
<sequence length="992" mass="106447">MSADLEGVSLNTSVNSTGSGGRALSANVRRLHNALNLLLSDLEREQFIHCLNVYHAKRNVYDLVQTLKVILNTPGKRQLLPMLRLVIPRSDQLLFDQYTSEGLYLKTDLLTSNGSAEGFGEEGDSTLQKYVSSVHEQPVTSACPDGFSAGAKLSASMAQPFFDSSFGEVRQVTLTRSRSHEGLGFSIRGGSEHGVGIYVSLVEPGSSAEREGLRVGDQIVTVNDFMFENVTHIDAVKVLKGCKKLAMSVCSMGRIPGGYITNHIYSWVDPQGRSVSPPPDSHEVNQRQGHSMEERTVNLNMDDGRSLGLMIRGGAEYGLGIYITGVDPGSAADAGALKVGDQILEVNGQSFATISHDEAVHILKTGRHLLMKVRDVGRLPHARTVVDETKWICSQAIAETNAAANLSSVTNPNVNAAIQAGVSSSACSSRPSSARATPVLGQSAVYRGVGPPGAQVSLEQQAYMLLTEPERQTMAYYLQEYQEGHIGVEPLAMALFELFNTHAKLSMLSEVRSLVAAHDLDLYDRLVVHHEREAHQAWHGGLGVLHPEGLCNHTAPVIHDAGHTVPATTDGSVGVWADKEQEENTNALQNSVLDEMRASAESPPPFRAVPLQAQSRLSREKELNRKPAARLVQPGSSLLFTSPTRLLHDCLHKSLKSLPTINPPSPASVHHTCTGATLHTSLNALHHTCQSSLQLSNSEQPNHPHYAHHFHHQAAHHSRPSSGHHTCPGFLHHRDSSSSAKPEAFIKLSSRSSSYEKSSILSKSAGSSKAASPMPSPYPSPHPSPCASPCPTLITPAAPPCSPDRPCSPALTQKVIITDMNRLSADSRPQQRGATLSQLSDSGQTLSEDSGVDIAEAGGLSKDGSPRPSKNQQGHLEQPGAHAPPPGATRQTGSPVPVLSATLVQVVKNANTLGIAIEGGANTRQPLPRIVTIQKGGSAHNCGQLKVGHIILEVNGISLRGREHKDAARIIAEAFKTKEKDHIDFLVVEPRL</sequence>
<name>A0A671WSP7_SPAAU</name>
<dbReference type="GO" id="GO:0002142">
    <property type="term" value="C:stereocilia ankle link complex"/>
    <property type="evidence" value="ECO:0007669"/>
    <property type="project" value="TreeGrafter"/>
</dbReference>
<dbReference type="PANTHER" id="PTHR23116">
    <property type="entry name" value="PDZ DOMAIN CONTAINING WHIRLIN AND HARMONIN-RELATED"/>
    <property type="match status" value="1"/>
</dbReference>
<dbReference type="GO" id="GO:0032426">
    <property type="term" value="C:stereocilium tip"/>
    <property type="evidence" value="ECO:0007669"/>
    <property type="project" value="TreeGrafter"/>
</dbReference>
<feature type="domain" description="PDZ" evidence="5">
    <location>
        <begin position="296"/>
        <end position="364"/>
    </location>
</feature>
<dbReference type="InterPro" id="IPR036034">
    <property type="entry name" value="PDZ_sf"/>
</dbReference>
<feature type="compositionally biased region" description="Low complexity" evidence="4">
    <location>
        <begin position="756"/>
        <end position="773"/>
    </location>
</feature>
<dbReference type="GO" id="GO:0005886">
    <property type="term" value="C:plasma membrane"/>
    <property type="evidence" value="ECO:0007669"/>
    <property type="project" value="TreeGrafter"/>
</dbReference>
<evidence type="ECO:0000313" key="7">
    <source>
        <dbReference type="Proteomes" id="UP000472265"/>
    </source>
</evidence>
<reference evidence="6" key="1">
    <citation type="submission" date="2021-04" db="EMBL/GenBank/DDBJ databases">
        <authorList>
            <consortium name="Wellcome Sanger Institute Data Sharing"/>
        </authorList>
    </citation>
    <scope>NUCLEOTIDE SEQUENCE [LARGE SCALE GENOMIC DNA]</scope>
</reference>
<dbReference type="InParanoid" id="A0A671WSP7"/>
<feature type="region of interest" description="Disordered" evidence="4">
    <location>
        <begin position="710"/>
        <end position="743"/>
    </location>
</feature>
<dbReference type="GO" id="GO:0001917">
    <property type="term" value="C:photoreceptor inner segment"/>
    <property type="evidence" value="ECO:0007669"/>
    <property type="project" value="TreeGrafter"/>
</dbReference>
<protein>
    <submittedName>
        <fullName evidence="6">Whirlin</fullName>
    </submittedName>
</protein>
<dbReference type="FunFam" id="2.30.42.10:FF:000079">
    <property type="entry name" value="Whirlin a"/>
    <property type="match status" value="1"/>
</dbReference>
<feature type="domain" description="PDZ" evidence="5">
    <location>
        <begin position="171"/>
        <end position="240"/>
    </location>
</feature>
<feature type="region of interest" description="Disordered" evidence="4">
    <location>
        <begin position="822"/>
        <end position="895"/>
    </location>
</feature>
<evidence type="ECO:0000259" key="5">
    <source>
        <dbReference type="PROSITE" id="PS50106"/>
    </source>
</evidence>
<feature type="compositionally biased region" description="Polar residues" evidence="4">
    <location>
        <begin position="827"/>
        <end position="848"/>
    </location>
</feature>
<comment type="subcellular location">
    <subcellularLocation>
        <location evidence="1">Cell projection</location>
    </subcellularLocation>
</comment>
<dbReference type="OrthoDB" id="10029564at2759"/>
<feature type="compositionally biased region" description="Basic residues" evidence="4">
    <location>
        <begin position="710"/>
        <end position="719"/>
    </location>
</feature>
<dbReference type="GO" id="GO:0060088">
    <property type="term" value="P:auditory receptor cell stereocilium organization"/>
    <property type="evidence" value="ECO:0007669"/>
    <property type="project" value="TreeGrafter"/>
</dbReference>
<dbReference type="CDD" id="cd07356">
    <property type="entry name" value="HN_L-whirlin_R1_like"/>
    <property type="match status" value="1"/>
</dbReference>
<gene>
    <name evidence="6" type="primary">WHRN</name>
    <name evidence="6" type="synonym">whrnb</name>
</gene>
<dbReference type="FunFam" id="1.20.1160.20:FF:000003">
    <property type="entry name" value="Whirlin a"/>
    <property type="match status" value="1"/>
</dbReference>
<dbReference type="Gene3D" id="1.20.1160.20">
    <property type="match status" value="2"/>
</dbReference>
<keyword evidence="3" id="KW-0966">Cell projection</keyword>
<dbReference type="FunFam" id="2.30.42.10:FF:000111">
    <property type="entry name" value="Whirlin a"/>
    <property type="match status" value="1"/>
</dbReference>
<dbReference type="PROSITE" id="PS50106">
    <property type="entry name" value="PDZ"/>
    <property type="match status" value="3"/>
</dbReference>
<organism evidence="6 7">
    <name type="scientific">Sparus aurata</name>
    <name type="common">Gilthead sea bream</name>
    <dbReference type="NCBI Taxonomy" id="8175"/>
    <lineage>
        <taxon>Eukaryota</taxon>
        <taxon>Metazoa</taxon>
        <taxon>Chordata</taxon>
        <taxon>Craniata</taxon>
        <taxon>Vertebrata</taxon>
        <taxon>Euteleostomi</taxon>
        <taxon>Actinopterygii</taxon>
        <taxon>Neopterygii</taxon>
        <taxon>Teleostei</taxon>
        <taxon>Neoteleostei</taxon>
        <taxon>Acanthomorphata</taxon>
        <taxon>Eupercaria</taxon>
        <taxon>Spariformes</taxon>
        <taxon>Sparidae</taxon>
        <taxon>Sparus</taxon>
    </lineage>
</organism>